<reference evidence="1 2" key="1">
    <citation type="submission" date="2019-04" db="EMBL/GenBank/DDBJ databases">
        <title>Friends and foes A comparative genomics study of 23 Aspergillus species from section Flavi.</title>
        <authorList>
            <consortium name="DOE Joint Genome Institute"/>
            <person name="Kjaerbolling I."/>
            <person name="Vesth T."/>
            <person name="Frisvad J.C."/>
            <person name="Nybo J.L."/>
            <person name="Theobald S."/>
            <person name="Kildgaard S."/>
            <person name="Isbrandt T."/>
            <person name="Kuo A."/>
            <person name="Sato A."/>
            <person name="Lyhne E.K."/>
            <person name="Kogle M.E."/>
            <person name="Wiebenga A."/>
            <person name="Kun R.S."/>
            <person name="Lubbers R.J."/>
            <person name="Makela M.R."/>
            <person name="Barry K."/>
            <person name="Chovatia M."/>
            <person name="Clum A."/>
            <person name="Daum C."/>
            <person name="Haridas S."/>
            <person name="He G."/>
            <person name="LaButti K."/>
            <person name="Lipzen A."/>
            <person name="Mondo S."/>
            <person name="Riley R."/>
            <person name="Salamov A."/>
            <person name="Simmons B.A."/>
            <person name="Magnuson J.K."/>
            <person name="Henrissat B."/>
            <person name="Mortensen U.H."/>
            <person name="Larsen T.O."/>
            <person name="Devries R.P."/>
            <person name="Grigoriev I.V."/>
            <person name="Machida M."/>
            <person name="Baker S.E."/>
            <person name="Andersen M.R."/>
        </authorList>
    </citation>
    <scope>NUCLEOTIDE SEQUENCE [LARGE SCALE GENOMIC DNA]</scope>
    <source>
        <strain evidence="1 2">CBS 151.66</strain>
    </source>
</reference>
<protein>
    <submittedName>
        <fullName evidence="1">Uncharacterized protein</fullName>
    </submittedName>
</protein>
<proteinExistence type="predicted"/>
<gene>
    <name evidence="1" type="ORF">BDV29DRAFT_159267</name>
</gene>
<accession>A0A5N5WWT8</accession>
<dbReference type="OrthoDB" id="10256055at2759"/>
<dbReference type="AlphaFoldDB" id="A0A5N5WWT8"/>
<organism evidence="1 2">
    <name type="scientific">Aspergillus leporis</name>
    <dbReference type="NCBI Taxonomy" id="41062"/>
    <lineage>
        <taxon>Eukaryota</taxon>
        <taxon>Fungi</taxon>
        <taxon>Dikarya</taxon>
        <taxon>Ascomycota</taxon>
        <taxon>Pezizomycotina</taxon>
        <taxon>Eurotiomycetes</taxon>
        <taxon>Eurotiomycetidae</taxon>
        <taxon>Eurotiales</taxon>
        <taxon>Aspergillaceae</taxon>
        <taxon>Aspergillus</taxon>
        <taxon>Aspergillus subgen. Circumdati</taxon>
    </lineage>
</organism>
<sequence>MSTTTGIAPTAPPMVVGQRTLRATRPTNKLPRPLINGAEIADKEPFHPNRYLNFRPPSRIYTMNEIGLEGQGISPNAQASTGRLPDMSTFVKNTIRGMALLDLHLFMTLGTPRSPDQNLRGSWD</sequence>
<dbReference type="EMBL" id="ML732267">
    <property type="protein sequence ID" value="KAB8071620.1"/>
    <property type="molecule type" value="Genomic_DNA"/>
</dbReference>
<dbReference type="Proteomes" id="UP000326565">
    <property type="component" value="Unassembled WGS sequence"/>
</dbReference>
<evidence type="ECO:0000313" key="2">
    <source>
        <dbReference type="Proteomes" id="UP000326565"/>
    </source>
</evidence>
<name>A0A5N5WWT8_9EURO</name>
<keyword evidence="2" id="KW-1185">Reference proteome</keyword>
<evidence type="ECO:0000313" key="1">
    <source>
        <dbReference type="EMBL" id="KAB8071620.1"/>
    </source>
</evidence>